<name>A0A815QQL2_9BILA</name>
<evidence type="ECO:0000313" key="3">
    <source>
        <dbReference type="EMBL" id="CAF1634569.1"/>
    </source>
</evidence>
<accession>A0A815QQL2</accession>
<dbReference type="Proteomes" id="UP000663832">
    <property type="component" value="Unassembled WGS sequence"/>
</dbReference>
<sequence length="333" mass="37778">MSNDKISLTLLEHLPVEIFLQIFAFLPLHELVASFSGLNFYIDSMIQSVRGRNHGIRYNDIEAINFLQLFPNPIDRLVVVNAEMADLTSLINLRSLTLEYGTKAQLNTIRPHYFPKLEILHIKALHTTLNDSMEAISDLFQVILSNGFPELQICTALDIGTVPFSDTWTGSSSLQMLNLKMETDQDCKKLLSKLPDGCQLTTYENSSIDQITGRILLQSEPYCRASFLIEIALPREYPFKRPEITFLDPIYHPNILPAGKPSGCSCCIGFLDHEYKPSTSLASIITTIIDLIDSPFTGEESHNPERLLEYRNDYQTFCKKALECTLSYGRPRY</sequence>
<proteinExistence type="predicted"/>
<dbReference type="Proteomes" id="UP000663877">
    <property type="component" value="Unassembled WGS sequence"/>
</dbReference>
<keyword evidence="4" id="KW-1185">Reference proteome</keyword>
<reference evidence="2" key="1">
    <citation type="submission" date="2021-02" db="EMBL/GenBank/DDBJ databases">
        <authorList>
            <person name="Nowell W R."/>
        </authorList>
    </citation>
    <scope>NUCLEOTIDE SEQUENCE</scope>
</reference>
<comment type="caution">
    <text evidence="2">The sequence shown here is derived from an EMBL/GenBank/DDBJ whole genome shotgun (WGS) entry which is preliminary data.</text>
</comment>
<dbReference type="AlphaFoldDB" id="A0A815QQL2"/>
<dbReference type="Gene3D" id="3.10.110.10">
    <property type="entry name" value="Ubiquitin Conjugating Enzyme"/>
    <property type="match status" value="1"/>
</dbReference>
<dbReference type="OrthoDB" id="10050313at2759"/>
<dbReference type="PROSITE" id="PS50127">
    <property type="entry name" value="UBC_2"/>
    <property type="match status" value="1"/>
</dbReference>
<organism evidence="2 5">
    <name type="scientific">Adineta steineri</name>
    <dbReference type="NCBI Taxonomy" id="433720"/>
    <lineage>
        <taxon>Eukaryota</taxon>
        <taxon>Metazoa</taxon>
        <taxon>Spiralia</taxon>
        <taxon>Gnathifera</taxon>
        <taxon>Rotifera</taxon>
        <taxon>Eurotatoria</taxon>
        <taxon>Bdelloidea</taxon>
        <taxon>Adinetida</taxon>
        <taxon>Adinetidae</taxon>
        <taxon>Adineta</taxon>
    </lineage>
</organism>
<protein>
    <recommendedName>
        <fullName evidence="1">UBC core domain-containing protein</fullName>
    </recommendedName>
</protein>
<gene>
    <name evidence="2" type="ORF">BJG266_LOCUS41266</name>
    <name evidence="3" type="ORF">QVE165_LOCUS58135</name>
</gene>
<dbReference type="InterPro" id="IPR016135">
    <property type="entry name" value="UBQ-conjugating_enzyme/RWD"/>
</dbReference>
<dbReference type="EMBL" id="CAJNOI010002256">
    <property type="protein sequence ID" value="CAF1466422.1"/>
    <property type="molecule type" value="Genomic_DNA"/>
</dbReference>
<dbReference type="SMART" id="SM00212">
    <property type="entry name" value="UBCc"/>
    <property type="match status" value="1"/>
</dbReference>
<dbReference type="InterPro" id="IPR000608">
    <property type="entry name" value="UBC"/>
</dbReference>
<dbReference type="Pfam" id="PF00179">
    <property type="entry name" value="UQ_con"/>
    <property type="match status" value="1"/>
</dbReference>
<evidence type="ECO:0000313" key="5">
    <source>
        <dbReference type="Proteomes" id="UP000663877"/>
    </source>
</evidence>
<feature type="domain" description="UBC core" evidence="1">
    <location>
        <begin position="174"/>
        <end position="330"/>
    </location>
</feature>
<dbReference type="PANTHER" id="PTHR24068">
    <property type="entry name" value="UBIQUITIN-CONJUGATING ENZYME E2"/>
    <property type="match status" value="1"/>
</dbReference>
<dbReference type="EMBL" id="CAJNOM010002576">
    <property type="protein sequence ID" value="CAF1634569.1"/>
    <property type="molecule type" value="Genomic_DNA"/>
</dbReference>
<dbReference type="SUPFAM" id="SSF54495">
    <property type="entry name" value="UBC-like"/>
    <property type="match status" value="1"/>
</dbReference>
<evidence type="ECO:0000313" key="2">
    <source>
        <dbReference type="EMBL" id="CAF1466422.1"/>
    </source>
</evidence>
<evidence type="ECO:0000259" key="1">
    <source>
        <dbReference type="PROSITE" id="PS50127"/>
    </source>
</evidence>
<evidence type="ECO:0000313" key="4">
    <source>
        <dbReference type="Proteomes" id="UP000663832"/>
    </source>
</evidence>